<feature type="transmembrane region" description="Helical" evidence="8">
    <location>
        <begin position="119"/>
        <end position="140"/>
    </location>
</feature>
<keyword evidence="3" id="KW-0813">Transport</keyword>
<feature type="transmembrane region" description="Helical" evidence="8">
    <location>
        <begin position="89"/>
        <end position="113"/>
    </location>
</feature>
<feature type="transmembrane region" description="Helical" evidence="8">
    <location>
        <begin position="319"/>
        <end position="340"/>
    </location>
</feature>
<feature type="transmembrane region" description="Helical" evidence="8">
    <location>
        <begin position="347"/>
        <end position="366"/>
    </location>
</feature>
<dbReference type="EMBL" id="JACIFP010000001">
    <property type="protein sequence ID" value="MBB4135485.1"/>
    <property type="molecule type" value="Genomic_DNA"/>
</dbReference>
<dbReference type="PANTHER" id="PTHR42718">
    <property type="entry name" value="MAJOR FACILITATOR SUPERFAMILY MULTIDRUG TRANSPORTER MFSC"/>
    <property type="match status" value="1"/>
</dbReference>
<evidence type="ECO:0000256" key="4">
    <source>
        <dbReference type="ARBA" id="ARBA00022475"/>
    </source>
</evidence>
<name>A0A840ERL9_9ACTN</name>
<feature type="transmembrane region" description="Helical" evidence="8">
    <location>
        <begin position="62"/>
        <end position="82"/>
    </location>
</feature>
<evidence type="ECO:0000256" key="2">
    <source>
        <dbReference type="ARBA" id="ARBA00008537"/>
    </source>
</evidence>
<dbReference type="AlphaFoldDB" id="A0A840ERL9"/>
<dbReference type="NCBIfam" id="TIGR00711">
    <property type="entry name" value="efflux_EmrB"/>
    <property type="match status" value="1"/>
</dbReference>
<evidence type="ECO:0000256" key="1">
    <source>
        <dbReference type="ARBA" id="ARBA00004651"/>
    </source>
</evidence>
<accession>A0A840ERL9</accession>
<keyword evidence="7 8" id="KW-0472">Membrane</keyword>
<keyword evidence="6 8" id="KW-1133">Transmembrane helix</keyword>
<comment type="caution">
    <text evidence="10">The sequence shown here is derived from an EMBL/GenBank/DDBJ whole genome shotgun (WGS) entry which is preliminary data.</text>
</comment>
<feature type="transmembrane region" description="Helical" evidence="8">
    <location>
        <begin position="467"/>
        <end position="485"/>
    </location>
</feature>
<feature type="transmembrane region" description="Helical" evidence="8">
    <location>
        <begin position="281"/>
        <end position="307"/>
    </location>
</feature>
<dbReference type="GO" id="GO:0005886">
    <property type="term" value="C:plasma membrane"/>
    <property type="evidence" value="ECO:0007669"/>
    <property type="project" value="UniProtKB-SubCell"/>
</dbReference>
<dbReference type="CDD" id="cd17503">
    <property type="entry name" value="MFS_LmrB_MDR_like"/>
    <property type="match status" value="1"/>
</dbReference>
<dbReference type="InterPro" id="IPR036259">
    <property type="entry name" value="MFS_trans_sf"/>
</dbReference>
<dbReference type="SUPFAM" id="SSF103473">
    <property type="entry name" value="MFS general substrate transporter"/>
    <property type="match status" value="1"/>
</dbReference>
<feature type="transmembrane region" description="Helical" evidence="8">
    <location>
        <begin position="241"/>
        <end position="260"/>
    </location>
</feature>
<dbReference type="PROSITE" id="PS50850">
    <property type="entry name" value="MFS"/>
    <property type="match status" value="1"/>
</dbReference>
<gene>
    <name evidence="10" type="ORF">BKA16_002037</name>
</gene>
<evidence type="ECO:0000256" key="8">
    <source>
        <dbReference type="SAM" id="Phobius"/>
    </source>
</evidence>
<evidence type="ECO:0000256" key="3">
    <source>
        <dbReference type="ARBA" id="ARBA00022448"/>
    </source>
</evidence>
<dbReference type="Gene3D" id="1.20.1720.10">
    <property type="entry name" value="Multidrug resistance protein D"/>
    <property type="match status" value="1"/>
</dbReference>
<feature type="transmembrane region" description="Helical" evidence="8">
    <location>
        <begin position="178"/>
        <end position="197"/>
    </location>
</feature>
<dbReference type="Gene3D" id="1.20.1250.20">
    <property type="entry name" value="MFS general substrate transporter like domains"/>
    <property type="match status" value="1"/>
</dbReference>
<dbReference type="PANTHER" id="PTHR42718:SF9">
    <property type="entry name" value="MAJOR FACILITATOR SUPERFAMILY MULTIDRUG TRANSPORTER MFSC"/>
    <property type="match status" value="1"/>
</dbReference>
<evidence type="ECO:0000313" key="10">
    <source>
        <dbReference type="EMBL" id="MBB4135485.1"/>
    </source>
</evidence>
<proteinExistence type="inferred from homology"/>
<feature type="transmembrane region" description="Helical" evidence="8">
    <location>
        <begin position="386"/>
        <end position="408"/>
    </location>
</feature>
<comment type="similarity">
    <text evidence="2">Belongs to the major facilitator superfamily. EmrB family.</text>
</comment>
<comment type="subcellular location">
    <subcellularLocation>
        <location evidence="1">Cell membrane</location>
        <topology evidence="1">Multi-pass membrane protein</topology>
    </subcellularLocation>
</comment>
<feature type="transmembrane region" description="Helical" evidence="8">
    <location>
        <begin position="21"/>
        <end position="50"/>
    </location>
</feature>
<organism evidence="10 11">
    <name type="scientific">Gordonia humi</name>
    <dbReference type="NCBI Taxonomy" id="686429"/>
    <lineage>
        <taxon>Bacteria</taxon>
        <taxon>Bacillati</taxon>
        <taxon>Actinomycetota</taxon>
        <taxon>Actinomycetes</taxon>
        <taxon>Mycobacteriales</taxon>
        <taxon>Gordoniaceae</taxon>
        <taxon>Gordonia</taxon>
    </lineage>
</organism>
<dbReference type="PRINTS" id="PR01036">
    <property type="entry name" value="TCRTETB"/>
</dbReference>
<evidence type="ECO:0000259" key="9">
    <source>
        <dbReference type="PROSITE" id="PS50850"/>
    </source>
</evidence>
<protein>
    <submittedName>
        <fullName evidence="10">DHA2 family lincomycin resistance protein-like MFS transporter</fullName>
    </submittedName>
</protein>
<keyword evidence="5 8" id="KW-0812">Transmembrane</keyword>
<evidence type="ECO:0000256" key="6">
    <source>
        <dbReference type="ARBA" id="ARBA00022989"/>
    </source>
</evidence>
<keyword evidence="11" id="KW-1185">Reference proteome</keyword>
<evidence type="ECO:0000256" key="7">
    <source>
        <dbReference type="ARBA" id="ARBA00023136"/>
    </source>
</evidence>
<evidence type="ECO:0000313" key="11">
    <source>
        <dbReference type="Proteomes" id="UP000551501"/>
    </source>
</evidence>
<dbReference type="Pfam" id="PF07690">
    <property type="entry name" value="MFS_1"/>
    <property type="match status" value="1"/>
</dbReference>
<keyword evidence="4" id="KW-1003">Cell membrane</keyword>
<dbReference type="InterPro" id="IPR011701">
    <property type="entry name" value="MFS"/>
</dbReference>
<evidence type="ECO:0000256" key="5">
    <source>
        <dbReference type="ARBA" id="ARBA00022692"/>
    </source>
</evidence>
<reference evidence="10 11" key="1">
    <citation type="submission" date="2020-08" db="EMBL/GenBank/DDBJ databases">
        <title>Sequencing the genomes of 1000 actinobacteria strains.</title>
        <authorList>
            <person name="Klenk H.-P."/>
        </authorList>
    </citation>
    <scope>NUCLEOTIDE SEQUENCE [LARGE SCALE GENOMIC DNA]</scope>
    <source>
        <strain evidence="10 11">DSM 45298</strain>
    </source>
</reference>
<dbReference type="Proteomes" id="UP000551501">
    <property type="component" value="Unassembled WGS sequence"/>
</dbReference>
<dbReference type="RefSeq" id="WP_343067356.1">
    <property type="nucleotide sequence ID" value="NZ_BAABHL010000065.1"/>
</dbReference>
<feature type="transmembrane region" description="Helical" evidence="8">
    <location>
        <begin position="209"/>
        <end position="229"/>
    </location>
</feature>
<feature type="transmembrane region" description="Helical" evidence="8">
    <location>
        <begin position="147"/>
        <end position="172"/>
    </location>
</feature>
<feature type="domain" description="Major facilitator superfamily (MFS) profile" evidence="9">
    <location>
        <begin position="24"/>
        <end position="490"/>
    </location>
</feature>
<dbReference type="InterPro" id="IPR020846">
    <property type="entry name" value="MFS_dom"/>
</dbReference>
<dbReference type="InterPro" id="IPR004638">
    <property type="entry name" value="EmrB-like"/>
</dbReference>
<dbReference type="GO" id="GO:0022857">
    <property type="term" value="F:transmembrane transporter activity"/>
    <property type="evidence" value="ECO:0007669"/>
    <property type="project" value="InterPro"/>
</dbReference>
<sequence>MSVDDRSSEAATPTPPPPKSVNIVIVLLLVATFVMILNETTMAVAIPVLMQDLNIVASTAQWLTTAFMLTMAVVIPTTGFILQRFSTRSVFITAMVLFTAGTALAAVSPNFILLVTGRVVQASGTAVMIPLMITTVLTFIPEQKRGTVMGFISIVIAVAPAVGPTLAGWILNHLEWRWLFYVMLPIAGLALVLGLIFVRNITTPRKAPFDIASVLLSVIAFAGLIYGLNSLGEAAAGDTPVPPWVPIVIGAVALALFVWRQLSLQTTDSALLDLRPFATRTFTVGIAILLVAMAALFGALMLLPLFMQNVWHASPMDTGLVLLPGGLVMGLIAPFVGALYDKVGPRPLVTPGAILVTVALILLTTLKADAVTGEFWMFTNQEWKIVGIHVVLSLGLGTMMTPLMTSALGSVPPMMYSHASAIQNTLQQLAGAAGTALFITVMTRASASYALAGNDPVQSMAHGIHQAFYWGAGFGVLAVVLSLLVRRPTNTEEQIETEVPGDTPVTMH</sequence>
<feature type="transmembrane region" description="Helical" evidence="8">
    <location>
        <begin position="429"/>
        <end position="447"/>
    </location>
</feature>